<reference evidence="7" key="1">
    <citation type="submission" date="2021-09" db="EMBL/GenBank/DDBJ databases">
        <authorList>
            <consortium name="Pathogen Informatics"/>
        </authorList>
    </citation>
    <scope>NUCLEOTIDE SEQUENCE</scope>
</reference>
<feature type="region of interest" description="Disordered" evidence="5">
    <location>
        <begin position="1"/>
        <end position="23"/>
    </location>
</feature>
<dbReference type="InterPro" id="IPR008913">
    <property type="entry name" value="Znf_CHY"/>
</dbReference>
<protein>
    <recommendedName>
        <fullName evidence="6">CHY-type domain-containing protein</fullName>
    </recommendedName>
</protein>
<evidence type="ECO:0000256" key="3">
    <source>
        <dbReference type="ARBA" id="ARBA00022833"/>
    </source>
</evidence>
<accession>A0A8J2Q239</accession>
<gene>
    <name evidence="7" type="ORF">CJOHNSTONI_LOCUS7105</name>
</gene>
<keyword evidence="2 4" id="KW-0863">Zinc-finger</keyword>
<proteinExistence type="predicted"/>
<evidence type="ECO:0000256" key="5">
    <source>
        <dbReference type="SAM" id="MobiDB-lite"/>
    </source>
</evidence>
<keyword evidence="8" id="KW-1185">Reference proteome</keyword>
<evidence type="ECO:0000259" key="6">
    <source>
        <dbReference type="PROSITE" id="PS51266"/>
    </source>
</evidence>
<feature type="compositionally biased region" description="Polar residues" evidence="5">
    <location>
        <begin position="1"/>
        <end position="21"/>
    </location>
</feature>
<keyword evidence="1" id="KW-0479">Metal-binding</keyword>
<sequence>MSSDRQTSESSSAPGSSQDVAPQSARYVYQRFRNIPKKQLKLQKSLAIIDTAKIQDVKCYDSAVPSVSKSTSSPNVKEKGVKPARFIIRPNIIKISRDDIGKKEQLDVRDSEISYFGRRFPDAKFAREGSSYFTEFEYKITDPEWAFDVKSLKLQLRIPEYYPCEPITEKFMEAEKCNAYVALGKTFIRWIDRNILEFFIKGLRRTKMIIEAEKEGIKLHQTTFSSLSDEKENNGLKTDKVETVVCDNDEITQSRICDGVGFQPSPKAEIVTEESSSKQLSKVKAIEARVFWNDLNENIATLSIITMALSIRCSKCGALSFLTCSVKQLSSSHCQKCSNGFSVHISPQLVHQNSNVIALLEPKGCIPLDCVLLSSKLSYTCLQCNKEAAVENVTYGISSKSWCYCCHSKCEFEIKSIRFVGDFNSIAKEDDSVPKSKQKKKKVERLMMLVEGQPLPENGTCRHYKKSYRWFRFPCCGKLYPCDLCHNDAEKEHEMKLANRMICGFCSKEQVIF</sequence>
<dbReference type="InterPro" id="IPR037274">
    <property type="entry name" value="Znf_CHY_sf"/>
</dbReference>
<dbReference type="AlphaFoldDB" id="A0A8J2Q239"/>
<dbReference type="Pfam" id="PF05495">
    <property type="entry name" value="zf-CHY"/>
    <property type="match status" value="1"/>
</dbReference>
<evidence type="ECO:0000313" key="8">
    <source>
        <dbReference type="Proteomes" id="UP000746747"/>
    </source>
</evidence>
<evidence type="ECO:0000256" key="4">
    <source>
        <dbReference type="PROSITE-ProRule" id="PRU00601"/>
    </source>
</evidence>
<evidence type="ECO:0000256" key="1">
    <source>
        <dbReference type="ARBA" id="ARBA00022723"/>
    </source>
</evidence>
<dbReference type="Proteomes" id="UP000746747">
    <property type="component" value="Unassembled WGS sequence"/>
</dbReference>
<feature type="domain" description="CHY-type" evidence="6">
    <location>
        <begin position="454"/>
        <end position="513"/>
    </location>
</feature>
<dbReference type="OrthoDB" id="411372at2759"/>
<keyword evidence="3" id="KW-0862">Zinc</keyword>
<dbReference type="EMBL" id="CAKAEH010001534">
    <property type="protein sequence ID" value="CAG9537270.1"/>
    <property type="molecule type" value="Genomic_DNA"/>
</dbReference>
<organism evidence="7 8">
    <name type="scientific">Cercopithifilaria johnstoni</name>
    <dbReference type="NCBI Taxonomy" id="2874296"/>
    <lineage>
        <taxon>Eukaryota</taxon>
        <taxon>Metazoa</taxon>
        <taxon>Ecdysozoa</taxon>
        <taxon>Nematoda</taxon>
        <taxon>Chromadorea</taxon>
        <taxon>Rhabditida</taxon>
        <taxon>Spirurina</taxon>
        <taxon>Spiruromorpha</taxon>
        <taxon>Filarioidea</taxon>
        <taxon>Onchocercidae</taxon>
        <taxon>Cercopithifilaria</taxon>
    </lineage>
</organism>
<dbReference type="PROSITE" id="PS51266">
    <property type="entry name" value="ZF_CHY"/>
    <property type="match status" value="1"/>
</dbReference>
<evidence type="ECO:0000313" key="7">
    <source>
        <dbReference type="EMBL" id="CAG9537270.1"/>
    </source>
</evidence>
<evidence type="ECO:0000256" key="2">
    <source>
        <dbReference type="ARBA" id="ARBA00022771"/>
    </source>
</evidence>
<comment type="caution">
    <text evidence="7">The sequence shown here is derived from an EMBL/GenBank/DDBJ whole genome shotgun (WGS) entry which is preliminary data.</text>
</comment>
<dbReference type="SUPFAM" id="SSF161219">
    <property type="entry name" value="CHY zinc finger-like"/>
    <property type="match status" value="1"/>
</dbReference>
<name>A0A8J2Q239_9BILA</name>
<dbReference type="GO" id="GO:0008270">
    <property type="term" value="F:zinc ion binding"/>
    <property type="evidence" value="ECO:0007669"/>
    <property type="project" value="UniProtKB-KW"/>
</dbReference>